<name>A0A367WWC3_9PROT</name>
<feature type="domain" description="Gp5/Type VI secretion system Vgr protein OB-fold" evidence="1">
    <location>
        <begin position="17"/>
        <end position="83"/>
    </location>
</feature>
<proteinExistence type="predicted"/>
<evidence type="ECO:0000313" key="2">
    <source>
        <dbReference type="EMBL" id="RCK44801.1"/>
    </source>
</evidence>
<accession>A0A367WWC3</accession>
<evidence type="ECO:0000313" key="3">
    <source>
        <dbReference type="Proteomes" id="UP000252517"/>
    </source>
</evidence>
<dbReference type="Gene3D" id="2.40.50.230">
    <property type="entry name" value="Gp5 N-terminal domain"/>
    <property type="match status" value="1"/>
</dbReference>
<dbReference type="Pfam" id="PF04717">
    <property type="entry name" value="Phage_base_V"/>
    <property type="match status" value="1"/>
</dbReference>
<dbReference type="AlphaFoldDB" id="A0A367WWC3"/>
<gene>
    <name evidence="2" type="ORF">TH25_19275</name>
</gene>
<dbReference type="InterPro" id="IPR037026">
    <property type="entry name" value="Vgr_OB-fold_dom_sf"/>
</dbReference>
<dbReference type="EMBL" id="JPWH01000019">
    <property type="protein sequence ID" value="RCK44801.1"/>
    <property type="molecule type" value="Genomic_DNA"/>
</dbReference>
<dbReference type="InterPro" id="IPR006531">
    <property type="entry name" value="Gp5/Vgr_OB"/>
</dbReference>
<organism evidence="2 3">
    <name type="scientific">Thalassospira profundimaris</name>
    <dbReference type="NCBI Taxonomy" id="502049"/>
    <lineage>
        <taxon>Bacteria</taxon>
        <taxon>Pseudomonadati</taxon>
        <taxon>Pseudomonadota</taxon>
        <taxon>Alphaproteobacteria</taxon>
        <taxon>Rhodospirillales</taxon>
        <taxon>Thalassospiraceae</taxon>
        <taxon>Thalassospira</taxon>
    </lineage>
</organism>
<dbReference type="InterPro" id="IPR013046">
    <property type="entry name" value="GpV/Gp45"/>
</dbReference>
<dbReference type="Proteomes" id="UP000252517">
    <property type="component" value="Unassembled WGS sequence"/>
</dbReference>
<dbReference type="RefSeq" id="WP_114089795.1">
    <property type="nucleotide sequence ID" value="NZ_JPWH01000019.1"/>
</dbReference>
<protein>
    <recommendedName>
        <fullName evidence="1">Gp5/Type VI secretion system Vgr protein OB-fold domain-containing protein</fullName>
    </recommendedName>
</protein>
<dbReference type="Gene3D" id="6.20.150.10">
    <property type="match status" value="1"/>
</dbReference>
<evidence type="ECO:0000259" key="1">
    <source>
        <dbReference type="Pfam" id="PF04717"/>
    </source>
</evidence>
<dbReference type="NCBIfam" id="TIGR01644">
    <property type="entry name" value="phage_P2_V"/>
    <property type="match status" value="1"/>
</dbReference>
<comment type="caution">
    <text evidence="2">The sequence shown here is derived from an EMBL/GenBank/DDBJ whole genome shotgun (WGS) entry which is preliminary data.</text>
</comment>
<dbReference type="OrthoDB" id="4931325at2"/>
<sequence length="153" mass="16095">MTENAEILRMIQNLIAIGTITDADHARALVKLDVNGRKSQWLPVPGVIGQNHRGTNHLRPGTQVVVASPSGDPSNGVILQVLYSGSLPSVSTDGAVDIVQWEDGTIAKYDTNSKTMTLNSVGDLVLTASGAIRIKAGGKLSLDAEHISALEDS</sequence>
<reference evidence="2 3" key="1">
    <citation type="submission" date="2014-07" db="EMBL/GenBank/DDBJ databases">
        <title>Draft genome sequence of Thalassospira profundimaris S25-3-2.</title>
        <authorList>
            <person name="Lai Q."/>
            <person name="Shao Z."/>
        </authorList>
    </citation>
    <scope>NUCLEOTIDE SEQUENCE [LARGE SCALE GENOMIC DNA]</scope>
    <source>
        <strain evidence="2 3">S25-3-2</strain>
    </source>
</reference>